<proteinExistence type="inferred from homology"/>
<accession>A0ABZ1BSY8</accession>
<dbReference type="Gene3D" id="1.10.4080.10">
    <property type="entry name" value="ADP-ribosylation/Crystallin J1"/>
    <property type="match status" value="1"/>
</dbReference>
<comment type="similarity">
    <text evidence="1">Belongs to the ADP-ribosylglycohydrolase family.</text>
</comment>
<dbReference type="InterPro" id="IPR036705">
    <property type="entry name" value="Ribosyl_crysJ1_sf"/>
</dbReference>
<organism evidence="3 4">
    <name type="scientific">Geochorda subterranea</name>
    <dbReference type="NCBI Taxonomy" id="3109564"/>
    <lineage>
        <taxon>Bacteria</taxon>
        <taxon>Bacillati</taxon>
        <taxon>Bacillota</taxon>
        <taxon>Limnochordia</taxon>
        <taxon>Limnochordales</taxon>
        <taxon>Geochordaceae</taxon>
        <taxon>Geochorda</taxon>
    </lineage>
</organism>
<dbReference type="RefSeq" id="WP_324670052.1">
    <property type="nucleotide sequence ID" value="NZ_CP141614.1"/>
</dbReference>
<dbReference type="Pfam" id="PF03747">
    <property type="entry name" value="ADP_ribosyl_GH"/>
    <property type="match status" value="1"/>
</dbReference>
<dbReference type="Proteomes" id="UP001333102">
    <property type="component" value="Chromosome"/>
</dbReference>
<dbReference type="InterPro" id="IPR005502">
    <property type="entry name" value="Ribosyl_crysJ1"/>
</dbReference>
<protein>
    <submittedName>
        <fullName evidence="3">ADP-ribosylglycohydrolase family protein</fullName>
    </submittedName>
</protein>
<dbReference type="PANTHER" id="PTHR16222:SF24">
    <property type="entry name" value="ADP-RIBOSYLHYDROLASE ARH3"/>
    <property type="match status" value="1"/>
</dbReference>
<evidence type="ECO:0000256" key="1">
    <source>
        <dbReference type="ARBA" id="ARBA00010702"/>
    </source>
</evidence>
<dbReference type="EMBL" id="CP141614">
    <property type="protein sequence ID" value="WRP15646.1"/>
    <property type="molecule type" value="Genomic_DNA"/>
</dbReference>
<keyword evidence="4" id="KW-1185">Reference proteome</keyword>
<gene>
    <name evidence="3" type="ORF">VLY81_05645</name>
</gene>
<dbReference type="InterPro" id="IPR050792">
    <property type="entry name" value="ADP-ribosylglycohydrolase"/>
</dbReference>
<evidence type="ECO:0000313" key="4">
    <source>
        <dbReference type="Proteomes" id="UP001333102"/>
    </source>
</evidence>
<dbReference type="PANTHER" id="PTHR16222">
    <property type="entry name" value="ADP-RIBOSYLGLYCOHYDROLASE"/>
    <property type="match status" value="1"/>
</dbReference>
<reference evidence="4" key="1">
    <citation type="submission" date="2023-12" db="EMBL/GenBank/DDBJ databases">
        <title>Novel isolates from deep terrestrial aquifers shed light on the physiology and ecology of the class Limnochordia.</title>
        <authorList>
            <person name="Karnachuk O.V."/>
            <person name="Lukina A.P."/>
            <person name="Avakyan M.R."/>
            <person name="Kadnikov V."/>
            <person name="Begmatov S."/>
            <person name="Beletsky A.V."/>
            <person name="Mardanov A.V."/>
            <person name="Ravin N.V."/>
        </authorList>
    </citation>
    <scope>NUCLEOTIDE SEQUENCE [LARGE SCALE GENOMIC DNA]</scope>
    <source>
        <strain evidence="4">LN</strain>
    </source>
</reference>
<name>A0ABZ1BSY8_9FIRM</name>
<evidence type="ECO:0000256" key="2">
    <source>
        <dbReference type="ARBA" id="ARBA00022801"/>
    </source>
</evidence>
<dbReference type="SUPFAM" id="SSF101478">
    <property type="entry name" value="ADP-ribosylglycohydrolase"/>
    <property type="match status" value="1"/>
</dbReference>
<evidence type="ECO:0000313" key="3">
    <source>
        <dbReference type="EMBL" id="WRP15646.1"/>
    </source>
</evidence>
<sequence length="377" mass="41490">MSSPGESRLFKKVFGSVAAANVGSAMGAAVEWVSVPGGGWKAIEEQLGWVDRFLPWVQQERDVRYWNNSPRLHYHHVDMAPGMTEDGAELRYLLGLAIAEKGDRITVDELAETWRRHIPRDRIGYLFNPHIKIHLDRLLAGDETSRIPPRLIGSMTPWPGLVDAAHMIGPVGIINACDPAQAALDAAELSYLLQPPASGGVEAARVVAAATAAAFWPDATVESIIDAARQFVSVHTREIIDEALEIARRYPDVRAIREPLRRHFMPTYPYADGVETAEVMALFWVTRGDVREGIIAATNLGRDTDCIGGMLGSICGAFKGIDAVPADWVETVQRAIDSNPYTVQRRSMRDLAEGLTRAVVRRRDALRRQLAAIDSLA</sequence>
<keyword evidence="2" id="KW-0378">Hydrolase</keyword>